<dbReference type="SUPFAM" id="SSF56219">
    <property type="entry name" value="DNase I-like"/>
    <property type="match status" value="1"/>
</dbReference>
<keyword evidence="16" id="KW-1185">Reference proteome</keyword>
<evidence type="ECO:0000256" key="4">
    <source>
        <dbReference type="ARBA" id="ARBA00006335"/>
    </source>
</evidence>
<dbReference type="AlphaFoldDB" id="A0A6P8B8F0"/>
<dbReference type="PANTHER" id="PTHR16320:SF24">
    <property type="entry name" value="PHOSPHODIESTERASE, PUTATIVE-RELATED"/>
    <property type="match status" value="1"/>
</dbReference>
<feature type="region of interest" description="Disordered" evidence="13">
    <location>
        <begin position="367"/>
        <end position="487"/>
    </location>
</feature>
<dbReference type="InterPro" id="IPR038772">
    <property type="entry name" value="Sph/SMPD2-like"/>
</dbReference>
<feature type="compositionally biased region" description="Basic and acidic residues" evidence="13">
    <location>
        <begin position="421"/>
        <end position="435"/>
    </location>
</feature>
<dbReference type="Proteomes" id="UP000515153">
    <property type="component" value="Unplaced"/>
</dbReference>
<keyword evidence="11" id="KW-0443">Lipid metabolism</keyword>
<comment type="pathway">
    <text evidence="2">Lipid metabolism; sphingolipid metabolism.</text>
</comment>
<comment type="subcellular location">
    <subcellularLocation>
        <location evidence="1">Membrane</location>
        <topology evidence="1">Multi-pass membrane protein</topology>
    </subcellularLocation>
</comment>
<feature type="compositionally biased region" description="Pro residues" evidence="13">
    <location>
        <begin position="369"/>
        <end position="383"/>
    </location>
</feature>
<evidence type="ECO:0000256" key="3">
    <source>
        <dbReference type="ARBA" id="ARBA00004991"/>
    </source>
</evidence>
<comment type="pathway">
    <text evidence="3">Sphingolipid metabolism.</text>
</comment>
<evidence type="ECO:0000256" key="11">
    <source>
        <dbReference type="ARBA" id="ARBA00023098"/>
    </source>
</evidence>
<evidence type="ECO:0000256" key="10">
    <source>
        <dbReference type="ARBA" id="ARBA00022989"/>
    </source>
</evidence>
<reference evidence="17" key="2">
    <citation type="submission" date="2019-10" db="EMBL/GenBank/DDBJ databases">
        <authorList>
            <consortium name="NCBI Genome Project"/>
        </authorList>
    </citation>
    <scope>NUCLEOTIDE SEQUENCE</scope>
    <source>
        <strain evidence="17">NI907</strain>
    </source>
</reference>
<organism evidence="16 17">
    <name type="scientific">Pyricularia grisea</name>
    <name type="common">Crabgrass-specific blast fungus</name>
    <name type="synonym">Magnaporthe grisea</name>
    <dbReference type="NCBI Taxonomy" id="148305"/>
    <lineage>
        <taxon>Eukaryota</taxon>
        <taxon>Fungi</taxon>
        <taxon>Dikarya</taxon>
        <taxon>Ascomycota</taxon>
        <taxon>Pezizomycotina</taxon>
        <taxon>Sordariomycetes</taxon>
        <taxon>Sordariomycetidae</taxon>
        <taxon>Magnaporthales</taxon>
        <taxon>Pyriculariaceae</taxon>
        <taxon>Pyricularia</taxon>
    </lineage>
</organism>
<evidence type="ECO:0000256" key="12">
    <source>
        <dbReference type="ARBA" id="ARBA00023136"/>
    </source>
</evidence>
<sequence length="659" mass="72779">MDLLPTEINIVTLNCWGLRFISKWRSERILEIGRRLSVTAPGIVALQEVWSEDDYEILRRETRAVLPYGKQYHAGVFGSGLVILSRWPLEESSMFQFPLNGRPTAFFRGDWYAGKGVAHARIRYGPMKSQVIEVFNVHTHAAYETEAKDSYAAHRASQAWFFAKLLRSASERGHLVVGLGDLNAPPFSLPHRLVTAQAPVRDAWRVLYHSHLDDEITEDPNRHRRQPPTADFNLRQNGVTSDSVFNTWRWDSKRQKRLGPPMGGKVITRKASRHLSLVEVSDLRPEQPMRTARWQEDNGVPSDAPDPKGKRIDYVFAGTGDPALIGGVWTVRNAKVGMVERHSELGCSLSDHFSVEVTLKFHPTMMPTGPEPPTPRNIPLPPPDESEKLGTVPPTPRTPLSPVANKRITPRASAMSFQAAVKEKMREQEKTRQDAEVATSTDGATILVERGTYLSSPAPSLSDVNDEDGDGDDQYEHHEQQQQQLARTNTLAGSVMTMGGARRESTHGAASSSQAVPPALYDEVLALTRACASREEKQQLWRVFHFFAGALVWVTCLVAVWFVPPGLSYVTFILVLVGGLGLAAGTVDGLIALLFLSSELRSLRELEWEVMNARSAAAAVVVPNTATRAAAAAAGVGRLTDRSHAISTTTATTSINKNW</sequence>
<gene>
    <name evidence="17" type="ORF">PgNI_03054</name>
</gene>
<dbReference type="GO" id="GO:0006665">
    <property type="term" value="P:sphingolipid metabolic process"/>
    <property type="evidence" value="ECO:0007669"/>
    <property type="project" value="UniProtKB-KW"/>
</dbReference>
<dbReference type="GO" id="GO:0046872">
    <property type="term" value="F:metal ion binding"/>
    <property type="evidence" value="ECO:0007669"/>
    <property type="project" value="UniProtKB-KW"/>
</dbReference>
<name>A0A6P8B8F0_PYRGI</name>
<feature type="domain" description="Endonuclease/exonuclease/phosphatase" evidence="15">
    <location>
        <begin position="11"/>
        <end position="352"/>
    </location>
</feature>
<dbReference type="Pfam" id="PF03372">
    <property type="entry name" value="Exo_endo_phos"/>
    <property type="match status" value="1"/>
</dbReference>
<comment type="similarity">
    <text evidence="4">Belongs to the neutral sphingomyelinase family.</text>
</comment>
<dbReference type="PANTHER" id="PTHR16320">
    <property type="entry name" value="SPHINGOMYELINASE FAMILY MEMBER"/>
    <property type="match status" value="1"/>
</dbReference>
<feature type="region of interest" description="Disordered" evidence="13">
    <location>
        <begin position="217"/>
        <end position="236"/>
    </location>
</feature>
<evidence type="ECO:0000256" key="8">
    <source>
        <dbReference type="ARBA" id="ARBA00022842"/>
    </source>
</evidence>
<dbReference type="Gene3D" id="3.60.10.10">
    <property type="entry name" value="Endonuclease/exonuclease/phosphatase"/>
    <property type="match status" value="1"/>
</dbReference>
<evidence type="ECO:0000256" key="7">
    <source>
        <dbReference type="ARBA" id="ARBA00022801"/>
    </source>
</evidence>
<proteinExistence type="inferred from homology"/>
<keyword evidence="7" id="KW-0378">Hydrolase</keyword>
<evidence type="ECO:0000313" key="17">
    <source>
        <dbReference type="RefSeq" id="XP_030983477.1"/>
    </source>
</evidence>
<reference evidence="17" key="1">
    <citation type="journal article" date="2019" name="Mol. Biol. Evol.">
        <title>Blast fungal genomes show frequent chromosomal changes, gene gains and losses, and effector gene turnover.</title>
        <authorList>
            <person name="Gomez Luciano L.B."/>
            <person name="Jason Tsai I."/>
            <person name="Chuma I."/>
            <person name="Tosa Y."/>
            <person name="Chen Y.H."/>
            <person name="Li J.Y."/>
            <person name="Li M.Y."/>
            <person name="Jade Lu M.Y."/>
            <person name="Nakayashiki H."/>
            <person name="Li W.H."/>
        </authorList>
    </citation>
    <scope>NUCLEOTIDE SEQUENCE</scope>
    <source>
        <strain evidence="17">NI907</strain>
    </source>
</reference>
<reference evidence="17" key="3">
    <citation type="submission" date="2025-08" db="UniProtKB">
        <authorList>
            <consortium name="RefSeq"/>
        </authorList>
    </citation>
    <scope>IDENTIFICATION</scope>
    <source>
        <strain evidence="17">NI907</strain>
    </source>
</reference>
<accession>A0A6P8B8F0</accession>
<keyword evidence="9" id="KW-0746">Sphingolipid metabolism</keyword>
<dbReference type="GO" id="GO:0016020">
    <property type="term" value="C:membrane"/>
    <property type="evidence" value="ECO:0007669"/>
    <property type="project" value="UniProtKB-SubCell"/>
</dbReference>
<evidence type="ECO:0000256" key="1">
    <source>
        <dbReference type="ARBA" id="ARBA00004141"/>
    </source>
</evidence>
<evidence type="ECO:0000256" key="5">
    <source>
        <dbReference type="ARBA" id="ARBA00022692"/>
    </source>
</evidence>
<dbReference type="KEGG" id="pgri:PgNI_03054"/>
<dbReference type="GO" id="GO:0004767">
    <property type="term" value="F:sphingomyelin phosphodiesterase activity"/>
    <property type="evidence" value="ECO:0007669"/>
    <property type="project" value="InterPro"/>
</dbReference>
<keyword evidence="6" id="KW-0479">Metal-binding</keyword>
<dbReference type="RefSeq" id="XP_030983477.1">
    <property type="nucleotide sequence ID" value="XM_031123108.1"/>
</dbReference>
<feature type="transmembrane region" description="Helical" evidence="14">
    <location>
        <begin position="543"/>
        <end position="563"/>
    </location>
</feature>
<dbReference type="GeneID" id="41958019"/>
<feature type="region of interest" description="Disordered" evidence="13">
    <location>
        <begin position="287"/>
        <end position="307"/>
    </location>
</feature>
<keyword evidence="12 14" id="KW-0472">Membrane</keyword>
<protein>
    <recommendedName>
        <fullName evidence="15">Endonuclease/exonuclease/phosphatase domain-containing protein</fullName>
    </recommendedName>
</protein>
<evidence type="ECO:0000256" key="13">
    <source>
        <dbReference type="SAM" id="MobiDB-lite"/>
    </source>
</evidence>
<keyword evidence="10 14" id="KW-1133">Transmembrane helix</keyword>
<evidence type="ECO:0000256" key="2">
    <source>
        <dbReference type="ARBA" id="ARBA00004760"/>
    </source>
</evidence>
<evidence type="ECO:0000313" key="16">
    <source>
        <dbReference type="Proteomes" id="UP000515153"/>
    </source>
</evidence>
<evidence type="ECO:0000259" key="15">
    <source>
        <dbReference type="Pfam" id="PF03372"/>
    </source>
</evidence>
<dbReference type="InterPro" id="IPR005135">
    <property type="entry name" value="Endo/exonuclease/phosphatase"/>
</dbReference>
<evidence type="ECO:0000256" key="6">
    <source>
        <dbReference type="ARBA" id="ARBA00022723"/>
    </source>
</evidence>
<evidence type="ECO:0000256" key="9">
    <source>
        <dbReference type="ARBA" id="ARBA00022919"/>
    </source>
</evidence>
<keyword evidence="5 14" id="KW-0812">Transmembrane</keyword>
<evidence type="ECO:0000256" key="14">
    <source>
        <dbReference type="SAM" id="Phobius"/>
    </source>
</evidence>
<dbReference type="OrthoDB" id="387657at2759"/>
<feature type="compositionally biased region" description="Acidic residues" evidence="13">
    <location>
        <begin position="464"/>
        <end position="473"/>
    </location>
</feature>
<feature type="transmembrane region" description="Helical" evidence="14">
    <location>
        <begin position="569"/>
        <end position="596"/>
    </location>
</feature>
<dbReference type="InterPro" id="IPR036691">
    <property type="entry name" value="Endo/exonu/phosph_ase_sf"/>
</dbReference>
<keyword evidence="8" id="KW-0460">Magnesium</keyword>